<evidence type="ECO:0000313" key="7">
    <source>
        <dbReference type="EMBL" id="QBH66265.1"/>
    </source>
</evidence>
<dbReference type="EMBL" id="MK033568">
    <property type="protein sequence ID" value="QBH66265.1"/>
    <property type="molecule type" value="Genomic_DNA"/>
</dbReference>
<organism evidence="2 16">
    <name type="scientific">Phthorimaea operculella granulovirus</name>
    <dbReference type="NCBI Taxonomy" id="192584"/>
    <lineage>
        <taxon>Viruses</taxon>
        <taxon>Viruses incertae sedis</taxon>
        <taxon>Naldaviricetes</taxon>
        <taxon>Lefavirales</taxon>
        <taxon>Baculoviridae</taxon>
        <taxon>Betabaculovirus</taxon>
        <taxon>Betabaculovirus phoperculellae</taxon>
    </lineage>
</organism>
<evidence type="ECO:0000313" key="13">
    <source>
        <dbReference type="EMBL" id="QBH67044.1"/>
    </source>
</evidence>
<evidence type="ECO:0000313" key="6">
    <source>
        <dbReference type="EMBL" id="QBH66135.1"/>
    </source>
</evidence>
<evidence type="ECO:0000313" key="15">
    <source>
        <dbReference type="EMBL" id="QBH67304.1"/>
    </source>
</evidence>
<sequence length="117" mass="13932">MVVPEENLCNVIRQHGQEKIMTELMLAYDQEMKQHQELVTKLAEQLCNRDNECSEYEKKHKKLQDDIQSVQKRLKLMHKENKCLKKRLKKSLKFVSYLDNQLTLIKSSAIFFKGHNL</sequence>
<evidence type="ECO:0000313" key="3">
    <source>
        <dbReference type="EMBL" id="ANY57429.1"/>
    </source>
</evidence>
<dbReference type="EMBL" id="MK033569">
    <property type="protein sequence ID" value="QBH66395.1"/>
    <property type="molecule type" value="Genomic_DNA"/>
</dbReference>
<dbReference type="EMBL" id="MK033565">
    <property type="protein sequence ID" value="QBH65875.1"/>
    <property type="molecule type" value="Genomic_DNA"/>
</dbReference>
<dbReference type="EMBL" id="MK033567">
    <property type="protein sequence ID" value="QBH66135.1"/>
    <property type="molecule type" value="Genomic_DNA"/>
</dbReference>
<evidence type="ECO:0000313" key="4">
    <source>
        <dbReference type="EMBL" id="QBH65875.1"/>
    </source>
</evidence>
<dbReference type="EMBL" id="MK033576">
    <property type="protein sequence ID" value="QBH67304.1"/>
    <property type="molecule type" value="Genomic_DNA"/>
</dbReference>
<reference evidence="4" key="4">
    <citation type="journal article" date="2019" name="J. Gen. Virol.">
        <title>Elucidating the genetic diversity of Phthorimaea operculella granulovirus (PhopGV).</title>
        <authorList>
            <person name="Larem A."/>
            <person name="Ben-Tiba S."/>
            <person name="Wennmann J.T."/>
            <person name="Gueli Alletti G."/>
            <person name="Jehle J.A."/>
        </authorList>
    </citation>
    <scope>NUCLEOTIDE SEQUENCE</scope>
    <source>
        <strain evidence="4">PhopGV-CR3.1</strain>
        <strain evidence="5">PhopGV-CR5.1</strain>
        <strain evidence="6">PhopGV-GR1.1</strain>
        <strain evidence="7">PhopGV-GR1.2</strain>
        <strain evidence="8">PhopGV-GR2.1</strain>
        <strain evidence="9">PhopGV-IT1.1</strain>
        <strain evidence="10">PhopGV-LS1.1</strain>
        <strain evidence="11">PhopGV-LS1.2</strain>
        <strain evidence="12">PhopGV-LS2.1</strain>
        <strain evidence="13">PhopGV-LS3.1</strain>
        <strain evidence="14">PhopGV-R</strain>
        <strain evidence="15">PhopGV-Ym.1</strain>
    </source>
</reference>
<dbReference type="EMBL" id="MK033566">
    <property type="protein sequence ID" value="QBH66005.1"/>
    <property type="molecule type" value="Genomic_DNA"/>
</dbReference>
<dbReference type="EMBL" id="KU666536">
    <property type="protein sequence ID" value="ANY57429.1"/>
    <property type="molecule type" value="Genomic_DNA"/>
</dbReference>
<gene>
    <name evidence="2" type="primary">PhopGV040</name>
    <name evidence="3" type="ORF">PhopGVgp040</name>
</gene>
<dbReference type="EMBL" id="MK033575">
    <property type="protein sequence ID" value="QBH67174.1"/>
    <property type="molecule type" value="Genomic_DNA"/>
</dbReference>
<dbReference type="EMBL" id="AF499596">
    <property type="protein sequence ID" value="AAM70238.1"/>
    <property type="molecule type" value="Genomic_DNA"/>
</dbReference>
<reference evidence="2" key="2">
    <citation type="submission" date="2002-04" db="EMBL/GenBank/DDBJ databases">
        <title>The complete sequence of the potato tuber moth, Phthorimaea operculella, granulovirus.</title>
        <authorList>
            <person name="Croizier L."/>
            <person name="Taha A."/>
            <person name="Croizier G."/>
            <person name="Lopez Ferber M."/>
        </authorList>
    </citation>
    <scope>NUCLEOTIDE SEQUENCE</scope>
</reference>
<reference evidence="3" key="3">
    <citation type="journal article" date="2016" name="Arch. Virol.">
        <title>The comparative analysis of complete genome sequences from two South African betabaculoviruses: Phthorimaea operculella granulovirus and Plutella xylostella granulovirus.</title>
        <authorList>
            <person name="Jukes M.D."/>
            <person name="Motsoeneng B.M."/>
            <person name="Knox C.M."/>
            <person name="Hill M.P."/>
            <person name="Moore S.D."/>
        </authorList>
    </citation>
    <scope>NUCLEOTIDE SEQUENCE</scope>
    <source>
        <strain evidence="3">SA</strain>
    </source>
</reference>
<protein>
    <submittedName>
        <fullName evidence="2">Uncharacterized protein</fullName>
    </submittedName>
</protein>
<dbReference type="GeneID" id="949271"/>
<evidence type="ECO:0000313" key="12">
    <source>
        <dbReference type="EMBL" id="QBH66915.1"/>
    </source>
</evidence>
<evidence type="ECO:0000313" key="11">
    <source>
        <dbReference type="EMBL" id="QBH66785.1"/>
    </source>
</evidence>
<evidence type="ECO:0000256" key="1">
    <source>
        <dbReference type="SAM" id="Coils"/>
    </source>
</evidence>
<dbReference type="EMBL" id="MK033572">
    <property type="protein sequence ID" value="QBH66785.1"/>
    <property type="molecule type" value="Genomic_DNA"/>
</dbReference>
<keyword evidence="16" id="KW-1185">Reference proteome</keyword>
<evidence type="ECO:0000313" key="10">
    <source>
        <dbReference type="EMBL" id="QBH66655.1"/>
    </source>
</evidence>
<dbReference type="EMBL" id="MK033574">
    <property type="protein sequence ID" value="QBH67044.1"/>
    <property type="molecule type" value="Genomic_DNA"/>
</dbReference>
<dbReference type="Proteomes" id="UP000202706">
    <property type="component" value="Segment"/>
</dbReference>
<keyword evidence="1" id="KW-0175">Coiled coil</keyword>
<dbReference type="RefSeq" id="NP_663205.1">
    <property type="nucleotide sequence ID" value="NC_004062.1"/>
</dbReference>
<dbReference type="EMBL" id="MK033570">
    <property type="protein sequence ID" value="QBH66525.1"/>
    <property type="molecule type" value="Genomic_DNA"/>
</dbReference>
<feature type="coiled-coil region" evidence="1">
    <location>
        <begin position="25"/>
        <end position="87"/>
    </location>
</feature>
<name>Q8JS19_9BBAC</name>
<dbReference type="EMBL" id="MK033573">
    <property type="protein sequence ID" value="QBH66915.1"/>
    <property type="molecule type" value="Genomic_DNA"/>
</dbReference>
<accession>Q8JS19</accession>
<dbReference type="EMBL" id="MK033571">
    <property type="protein sequence ID" value="QBH66655.1"/>
    <property type="molecule type" value="Genomic_DNA"/>
</dbReference>
<evidence type="ECO:0000313" key="16">
    <source>
        <dbReference type="Proteomes" id="UP000202706"/>
    </source>
</evidence>
<evidence type="ECO:0000313" key="2">
    <source>
        <dbReference type="EMBL" id="AAM70238.1"/>
    </source>
</evidence>
<evidence type="ECO:0000313" key="5">
    <source>
        <dbReference type="EMBL" id="QBH66005.1"/>
    </source>
</evidence>
<evidence type="ECO:0000313" key="14">
    <source>
        <dbReference type="EMBL" id="QBH67174.1"/>
    </source>
</evidence>
<evidence type="ECO:0000313" key="9">
    <source>
        <dbReference type="EMBL" id="QBH66525.1"/>
    </source>
</evidence>
<dbReference type="KEGG" id="vg:949271"/>
<evidence type="ECO:0000313" key="8">
    <source>
        <dbReference type="EMBL" id="QBH66395.1"/>
    </source>
</evidence>
<reference evidence="16" key="1">
    <citation type="journal article" date="2000" name="Virus Genes">
        <title>Comparative analysis of the granulin regions of the Phthorimaea operculella and Spodoptera littoralis granuloviruses.</title>
        <authorList>
            <person name="Taha A."/>
            <person name="Nour-El-Din A."/>
            <person name="Croizier L."/>
            <person name="Ferber M.L."/>
            <person name="Croizier G."/>
        </authorList>
    </citation>
    <scope>NUCLEOTIDE SEQUENCE [LARGE SCALE GENOMIC DNA]</scope>
</reference>
<proteinExistence type="predicted"/>